<feature type="compositionally biased region" description="Low complexity" evidence="1">
    <location>
        <begin position="1"/>
        <end position="14"/>
    </location>
</feature>
<dbReference type="AlphaFoldDB" id="A0A085WFV7"/>
<comment type="caution">
    <text evidence="2">The sequence shown here is derived from an EMBL/GenBank/DDBJ whole genome shotgun (WGS) entry which is preliminary data.</text>
</comment>
<proteinExistence type="predicted"/>
<gene>
    <name evidence="2" type="ORF">DB31_1043</name>
</gene>
<evidence type="ECO:0000256" key="1">
    <source>
        <dbReference type="SAM" id="MobiDB-lite"/>
    </source>
</evidence>
<dbReference type="EMBL" id="JMCB01000010">
    <property type="protein sequence ID" value="KFE66570.1"/>
    <property type="molecule type" value="Genomic_DNA"/>
</dbReference>
<feature type="region of interest" description="Disordered" evidence="1">
    <location>
        <begin position="1"/>
        <end position="39"/>
    </location>
</feature>
<evidence type="ECO:0000313" key="2">
    <source>
        <dbReference type="EMBL" id="KFE66570.1"/>
    </source>
</evidence>
<reference evidence="2 3" key="1">
    <citation type="submission" date="2014-04" db="EMBL/GenBank/DDBJ databases">
        <title>Genome assembly of Hyalangium minutum DSM 14724.</title>
        <authorList>
            <person name="Sharma G."/>
            <person name="Subramanian S."/>
        </authorList>
    </citation>
    <scope>NUCLEOTIDE SEQUENCE [LARGE SCALE GENOMIC DNA]</scope>
    <source>
        <strain evidence="2 3">DSM 14724</strain>
    </source>
</reference>
<dbReference type="Proteomes" id="UP000028725">
    <property type="component" value="Unassembled WGS sequence"/>
</dbReference>
<organism evidence="2 3">
    <name type="scientific">Hyalangium minutum</name>
    <dbReference type="NCBI Taxonomy" id="394096"/>
    <lineage>
        <taxon>Bacteria</taxon>
        <taxon>Pseudomonadati</taxon>
        <taxon>Myxococcota</taxon>
        <taxon>Myxococcia</taxon>
        <taxon>Myxococcales</taxon>
        <taxon>Cystobacterineae</taxon>
        <taxon>Archangiaceae</taxon>
        <taxon>Hyalangium</taxon>
    </lineage>
</organism>
<dbReference type="STRING" id="394096.DB31_1043"/>
<evidence type="ECO:0000313" key="3">
    <source>
        <dbReference type="Proteomes" id="UP000028725"/>
    </source>
</evidence>
<protein>
    <submittedName>
        <fullName evidence="2">Uncharacterized protein</fullName>
    </submittedName>
</protein>
<keyword evidence="3" id="KW-1185">Reference proteome</keyword>
<accession>A0A085WFV7</accession>
<sequence length="39" mass="4000">MSSEPGGPLSGPSGVHRQPQAMFTTGATLPVDGGWVFRS</sequence>
<name>A0A085WFV7_9BACT</name>